<dbReference type="Pfam" id="PF00011">
    <property type="entry name" value="HSP20"/>
    <property type="match status" value="1"/>
</dbReference>
<proteinExistence type="inferred from homology"/>
<evidence type="ECO:0000259" key="3">
    <source>
        <dbReference type="PROSITE" id="PS01031"/>
    </source>
</evidence>
<protein>
    <submittedName>
        <fullName evidence="4">Hsp20/alpha crystallin family protein</fullName>
    </submittedName>
</protein>
<reference evidence="4" key="1">
    <citation type="submission" date="2020-04" db="EMBL/GenBank/DDBJ databases">
        <authorList>
            <person name="Zhang T."/>
        </authorList>
    </citation>
    <scope>NUCLEOTIDE SEQUENCE</scope>
    <source>
        <strain evidence="4">HKST-UBA01</strain>
    </source>
</reference>
<dbReference type="CDD" id="cd06464">
    <property type="entry name" value="ACD_sHsps-like"/>
    <property type="match status" value="1"/>
</dbReference>
<name>A0A955LHG7_UNCKA</name>
<dbReference type="InterPro" id="IPR002068">
    <property type="entry name" value="A-crystallin/Hsp20_dom"/>
</dbReference>
<sequence>MSHIVRWDPFREIRQMMGTGLIPTDWDMDEEYSFGLAVDVSEDDNNVYIEADLPGFDPDNTDITVTADQVTIKAERKEEVTEEDKKKNYLRRERRYGQVARTVALPCEVIGEDASAEFSDGKLTLTLPKAEEIRPKQVKVTAKKKDA</sequence>
<dbReference type="Gene3D" id="2.60.40.790">
    <property type="match status" value="1"/>
</dbReference>
<dbReference type="EMBL" id="JAGQKX010000106">
    <property type="protein sequence ID" value="MCA9390479.1"/>
    <property type="molecule type" value="Genomic_DNA"/>
</dbReference>
<dbReference type="InterPro" id="IPR008978">
    <property type="entry name" value="HSP20-like_chaperone"/>
</dbReference>
<gene>
    <name evidence="4" type="ORF">KC571_03680</name>
</gene>
<dbReference type="PANTHER" id="PTHR11527">
    <property type="entry name" value="HEAT-SHOCK PROTEIN 20 FAMILY MEMBER"/>
    <property type="match status" value="1"/>
</dbReference>
<comment type="similarity">
    <text evidence="1 2">Belongs to the small heat shock protein (HSP20) family.</text>
</comment>
<dbReference type="AlphaFoldDB" id="A0A955LHG7"/>
<comment type="caution">
    <text evidence="4">The sequence shown here is derived from an EMBL/GenBank/DDBJ whole genome shotgun (WGS) entry which is preliminary data.</text>
</comment>
<dbReference type="PROSITE" id="PS01031">
    <property type="entry name" value="SHSP"/>
    <property type="match status" value="1"/>
</dbReference>
<organism evidence="4 5">
    <name type="scientific">candidate division WWE3 bacterium</name>
    <dbReference type="NCBI Taxonomy" id="2053526"/>
    <lineage>
        <taxon>Bacteria</taxon>
        <taxon>Katanobacteria</taxon>
    </lineage>
</organism>
<dbReference type="SUPFAM" id="SSF49764">
    <property type="entry name" value="HSP20-like chaperones"/>
    <property type="match status" value="1"/>
</dbReference>
<feature type="domain" description="SHSP" evidence="3">
    <location>
        <begin position="29"/>
        <end position="143"/>
    </location>
</feature>
<evidence type="ECO:0000313" key="4">
    <source>
        <dbReference type="EMBL" id="MCA9390479.1"/>
    </source>
</evidence>
<evidence type="ECO:0000256" key="2">
    <source>
        <dbReference type="RuleBase" id="RU003616"/>
    </source>
</evidence>
<evidence type="ECO:0000256" key="1">
    <source>
        <dbReference type="PROSITE-ProRule" id="PRU00285"/>
    </source>
</evidence>
<evidence type="ECO:0000313" key="5">
    <source>
        <dbReference type="Proteomes" id="UP000701698"/>
    </source>
</evidence>
<dbReference type="Proteomes" id="UP000701698">
    <property type="component" value="Unassembled WGS sequence"/>
</dbReference>
<dbReference type="InterPro" id="IPR031107">
    <property type="entry name" value="Small_HSP"/>
</dbReference>
<accession>A0A955LHG7</accession>
<reference evidence="4" key="2">
    <citation type="journal article" date="2021" name="Microbiome">
        <title>Successional dynamics and alternative stable states in a saline activated sludge microbial community over 9 years.</title>
        <authorList>
            <person name="Wang Y."/>
            <person name="Ye J."/>
            <person name="Ju F."/>
            <person name="Liu L."/>
            <person name="Boyd J.A."/>
            <person name="Deng Y."/>
            <person name="Parks D.H."/>
            <person name="Jiang X."/>
            <person name="Yin X."/>
            <person name="Woodcroft B.J."/>
            <person name="Tyson G.W."/>
            <person name="Hugenholtz P."/>
            <person name="Polz M.F."/>
            <person name="Zhang T."/>
        </authorList>
    </citation>
    <scope>NUCLEOTIDE SEQUENCE</scope>
    <source>
        <strain evidence="4">HKST-UBA01</strain>
    </source>
</reference>